<name>A0ABX9HUZ0_9FLAO</name>
<dbReference type="Proteomes" id="UP000254518">
    <property type="component" value="Unassembled WGS sequence"/>
</dbReference>
<protein>
    <submittedName>
        <fullName evidence="1">Uncharacterized protein</fullName>
    </submittedName>
</protein>
<accession>A0ABX9HUZ0</accession>
<keyword evidence="2" id="KW-1185">Reference proteome</keyword>
<comment type="caution">
    <text evidence="1">The sequence shown here is derived from an EMBL/GenBank/DDBJ whole genome shotgun (WGS) entry which is preliminary data.</text>
</comment>
<sequence>MLLILKMPDTKSIWHFFKEYLDTYVFVKKHAI</sequence>
<gene>
    <name evidence="1" type="ORF">DFR66_1157</name>
</gene>
<organism evidence="1 2">
    <name type="scientific">Flavobacterium glaciei</name>
    <dbReference type="NCBI Taxonomy" id="386300"/>
    <lineage>
        <taxon>Bacteria</taxon>
        <taxon>Pseudomonadati</taxon>
        <taxon>Bacteroidota</taxon>
        <taxon>Flavobacteriia</taxon>
        <taxon>Flavobacteriales</taxon>
        <taxon>Flavobacteriaceae</taxon>
        <taxon>Flavobacterium</taxon>
    </lineage>
</organism>
<proteinExistence type="predicted"/>
<reference evidence="1 2" key="1">
    <citation type="submission" date="2018-07" db="EMBL/GenBank/DDBJ databases">
        <title>Genomic Encyclopedia of Type Strains, Phase IV (KMG-IV): sequencing the most valuable type-strain genomes for metagenomic binning, comparative biology and taxonomic classification.</title>
        <authorList>
            <person name="Goeker M."/>
        </authorList>
    </citation>
    <scope>NUCLEOTIDE SEQUENCE [LARGE SCALE GENOMIC DNA]</scope>
    <source>
        <strain evidence="1 2">DSM 19728</strain>
    </source>
</reference>
<dbReference type="EMBL" id="QQBA01000015">
    <property type="protein sequence ID" value="RDI51169.1"/>
    <property type="molecule type" value="Genomic_DNA"/>
</dbReference>
<evidence type="ECO:0000313" key="2">
    <source>
        <dbReference type="Proteomes" id="UP000254518"/>
    </source>
</evidence>
<evidence type="ECO:0000313" key="1">
    <source>
        <dbReference type="EMBL" id="RDI51169.1"/>
    </source>
</evidence>